<dbReference type="AlphaFoldDB" id="A0A8H7UCZ9"/>
<sequence>MGLISIVLLIVLGIVSFLSHIVFSIVGWVIAFILIFVEVPLCMKFCPTSPRFDSFVAFFENSWFRAIMYLVFAVVMFLSNLISTGPLIAAAVALLLAAICYGFAAFRGQAFASTSMLGGTGVDNVV</sequence>
<keyword evidence="4 6" id="KW-1133">Transmembrane helix</keyword>
<evidence type="ECO:0000256" key="3">
    <source>
        <dbReference type="ARBA" id="ARBA00022692"/>
    </source>
</evidence>
<feature type="transmembrane region" description="Helical" evidence="6">
    <location>
        <begin position="88"/>
        <end position="106"/>
    </location>
</feature>
<dbReference type="Pfam" id="PF10233">
    <property type="entry name" value="Cg6151-P"/>
    <property type="match status" value="1"/>
</dbReference>
<evidence type="ECO:0000256" key="4">
    <source>
        <dbReference type="ARBA" id="ARBA00022989"/>
    </source>
</evidence>
<dbReference type="PANTHER" id="PTHR13314:SF2">
    <property type="entry name" value="CALCIUM CHANNEL FLOWER HOMOLOG"/>
    <property type="match status" value="1"/>
</dbReference>
<dbReference type="EMBL" id="JAEPQZ010000012">
    <property type="protein sequence ID" value="KAG2174984.1"/>
    <property type="molecule type" value="Genomic_DNA"/>
</dbReference>
<reference evidence="7" key="1">
    <citation type="submission" date="2020-12" db="EMBL/GenBank/DDBJ databases">
        <title>Metabolic potential, ecology and presence of endohyphal bacteria is reflected in genomic diversity of Mucoromycotina.</title>
        <authorList>
            <person name="Muszewska A."/>
            <person name="Okrasinska A."/>
            <person name="Steczkiewicz K."/>
            <person name="Drgas O."/>
            <person name="Orlowska M."/>
            <person name="Perlinska-Lenart U."/>
            <person name="Aleksandrzak-Piekarczyk T."/>
            <person name="Szatraj K."/>
            <person name="Zielenkiewicz U."/>
            <person name="Pilsyk S."/>
            <person name="Malc E."/>
            <person name="Mieczkowski P."/>
            <person name="Kruszewska J.S."/>
            <person name="Biernat P."/>
            <person name="Pawlowska J."/>
        </authorList>
    </citation>
    <scope>NUCLEOTIDE SEQUENCE</scope>
    <source>
        <strain evidence="7">WA0000067209</strain>
    </source>
</reference>
<feature type="transmembrane region" description="Helical" evidence="6">
    <location>
        <begin position="6"/>
        <end position="37"/>
    </location>
</feature>
<accession>A0A8H7UCZ9</accession>
<comment type="subcellular location">
    <subcellularLocation>
        <location evidence="1">Endomembrane system</location>
        <topology evidence="1">Multi-pass membrane protein</topology>
    </subcellularLocation>
</comment>
<dbReference type="Proteomes" id="UP000654370">
    <property type="component" value="Unassembled WGS sequence"/>
</dbReference>
<keyword evidence="5 6" id="KW-0472">Membrane</keyword>
<evidence type="ECO:0000256" key="1">
    <source>
        <dbReference type="ARBA" id="ARBA00004127"/>
    </source>
</evidence>
<gene>
    <name evidence="7" type="ORF">INT43_006046</name>
</gene>
<dbReference type="GO" id="GO:0016192">
    <property type="term" value="P:vesicle-mediated transport"/>
    <property type="evidence" value="ECO:0007669"/>
    <property type="project" value="TreeGrafter"/>
</dbReference>
<evidence type="ECO:0000313" key="7">
    <source>
        <dbReference type="EMBL" id="KAG2174984.1"/>
    </source>
</evidence>
<keyword evidence="8" id="KW-1185">Reference proteome</keyword>
<proteinExistence type="inferred from homology"/>
<dbReference type="InterPro" id="IPR019365">
    <property type="entry name" value="TVP18/Ca-channel_flower"/>
</dbReference>
<comment type="similarity">
    <text evidence="2">Belongs to the TVP18 family.</text>
</comment>
<evidence type="ECO:0000256" key="2">
    <source>
        <dbReference type="ARBA" id="ARBA00005738"/>
    </source>
</evidence>
<evidence type="ECO:0000313" key="8">
    <source>
        <dbReference type="Proteomes" id="UP000654370"/>
    </source>
</evidence>
<keyword evidence="3 6" id="KW-0812">Transmembrane</keyword>
<dbReference type="GO" id="GO:0016020">
    <property type="term" value="C:membrane"/>
    <property type="evidence" value="ECO:0007669"/>
    <property type="project" value="InterPro"/>
</dbReference>
<feature type="transmembrane region" description="Helical" evidence="6">
    <location>
        <begin position="63"/>
        <end position="82"/>
    </location>
</feature>
<name>A0A8H7UCZ9_MORIS</name>
<dbReference type="SMART" id="SM01077">
    <property type="entry name" value="Cg6151-P"/>
    <property type="match status" value="1"/>
</dbReference>
<evidence type="ECO:0000256" key="5">
    <source>
        <dbReference type="ARBA" id="ARBA00023136"/>
    </source>
</evidence>
<dbReference type="PANTHER" id="PTHR13314">
    <property type="entry name" value="CALCIUM CHANNEL FLOWER HOMOLOG"/>
    <property type="match status" value="1"/>
</dbReference>
<evidence type="ECO:0000256" key="6">
    <source>
        <dbReference type="SAM" id="Phobius"/>
    </source>
</evidence>
<dbReference type="OrthoDB" id="5591789at2759"/>
<organism evidence="7 8">
    <name type="scientific">Mortierella isabellina</name>
    <name type="common">Filamentous fungus</name>
    <name type="synonym">Umbelopsis isabellina</name>
    <dbReference type="NCBI Taxonomy" id="91625"/>
    <lineage>
        <taxon>Eukaryota</taxon>
        <taxon>Fungi</taxon>
        <taxon>Fungi incertae sedis</taxon>
        <taxon>Mucoromycota</taxon>
        <taxon>Mucoromycotina</taxon>
        <taxon>Umbelopsidomycetes</taxon>
        <taxon>Umbelopsidales</taxon>
        <taxon>Umbelopsidaceae</taxon>
        <taxon>Umbelopsis</taxon>
    </lineage>
</organism>
<evidence type="ECO:0008006" key="9">
    <source>
        <dbReference type="Google" id="ProtNLM"/>
    </source>
</evidence>
<protein>
    <recommendedName>
        <fullName evidence="9">Golgi apparatus membrane protein TVP18</fullName>
    </recommendedName>
</protein>
<dbReference type="GO" id="GO:0012505">
    <property type="term" value="C:endomembrane system"/>
    <property type="evidence" value="ECO:0007669"/>
    <property type="project" value="UniProtKB-SubCell"/>
</dbReference>
<comment type="caution">
    <text evidence="7">The sequence shown here is derived from an EMBL/GenBank/DDBJ whole genome shotgun (WGS) entry which is preliminary data.</text>
</comment>